<feature type="domain" description="DNA replication/recombination mediator RecO N-terminal" evidence="5">
    <location>
        <begin position="8"/>
        <end position="81"/>
    </location>
</feature>
<dbReference type="Pfam" id="PF02565">
    <property type="entry name" value="RecO_C"/>
    <property type="match status" value="1"/>
</dbReference>
<dbReference type="InterPro" id="IPR003717">
    <property type="entry name" value="RecO"/>
</dbReference>
<sequence>MSSDLLALNGIVLSSMPMGEYDRRLVLLTRERGRISAFAKGARRQGSSLQAGSRPFSFGVFYVYEGRNSYTVRSMEIRNYFENISMDLEETCYASYFMEFADYYGRENIDETAMLQLIYVSLLALEKKSLPKPLVRYIYELRAMAIHGEYSEAPFAETGESAAYAWNYVLCSPVERLYTFILTYEVFREFARAIEKLKEYYIDRSFKSLEILDTVAESRPW</sequence>
<keyword evidence="2 4" id="KW-0233">DNA recombination</keyword>
<evidence type="ECO:0000313" key="6">
    <source>
        <dbReference type="EMBL" id="MCC2231707.1"/>
    </source>
</evidence>
<keyword evidence="1 4" id="KW-0227">DNA damage</keyword>
<evidence type="ECO:0000259" key="5">
    <source>
        <dbReference type="Pfam" id="PF11967"/>
    </source>
</evidence>
<comment type="function">
    <text evidence="4">Involved in DNA repair and RecF pathway recombination.</text>
</comment>
<dbReference type="NCBIfam" id="TIGR00613">
    <property type="entry name" value="reco"/>
    <property type="match status" value="1"/>
</dbReference>
<dbReference type="SUPFAM" id="SSF50249">
    <property type="entry name" value="Nucleic acid-binding proteins"/>
    <property type="match status" value="1"/>
</dbReference>
<keyword evidence="3 4" id="KW-0234">DNA repair</keyword>
<dbReference type="Pfam" id="PF11967">
    <property type="entry name" value="RecO_N"/>
    <property type="match status" value="1"/>
</dbReference>
<dbReference type="PANTHER" id="PTHR33991:SF1">
    <property type="entry name" value="DNA REPAIR PROTEIN RECO"/>
    <property type="match status" value="1"/>
</dbReference>
<dbReference type="GO" id="GO:0006302">
    <property type="term" value="P:double-strand break repair"/>
    <property type="evidence" value="ECO:0007669"/>
    <property type="project" value="TreeGrafter"/>
</dbReference>
<evidence type="ECO:0000313" key="7">
    <source>
        <dbReference type="Proteomes" id="UP001198182"/>
    </source>
</evidence>
<keyword evidence="7" id="KW-1185">Reference proteome</keyword>
<dbReference type="AlphaFoldDB" id="A0AAE3EB31"/>
<organism evidence="6 7">
    <name type="scientific">Hominifimenecus microfluidus</name>
    <dbReference type="NCBI Taxonomy" id="2885348"/>
    <lineage>
        <taxon>Bacteria</taxon>
        <taxon>Bacillati</taxon>
        <taxon>Bacillota</taxon>
        <taxon>Clostridia</taxon>
        <taxon>Lachnospirales</taxon>
        <taxon>Lachnospiraceae</taxon>
        <taxon>Hominifimenecus</taxon>
    </lineage>
</organism>
<dbReference type="PANTHER" id="PTHR33991">
    <property type="entry name" value="DNA REPAIR PROTEIN RECO"/>
    <property type="match status" value="1"/>
</dbReference>
<dbReference type="HAMAP" id="MF_00201">
    <property type="entry name" value="RecO"/>
    <property type="match status" value="1"/>
</dbReference>
<comment type="similarity">
    <text evidence="4">Belongs to the RecO family.</text>
</comment>
<dbReference type="Proteomes" id="UP001198182">
    <property type="component" value="Unassembled WGS sequence"/>
</dbReference>
<dbReference type="SUPFAM" id="SSF57863">
    <property type="entry name" value="ArfGap/RecO-like zinc finger"/>
    <property type="match status" value="1"/>
</dbReference>
<dbReference type="GO" id="GO:0043590">
    <property type="term" value="C:bacterial nucleoid"/>
    <property type="evidence" value="ECO:0007669"/>
    <property type="project" value="TreeGrafter"/>
</dbReference>
<gene>
    <name evidence="4 6" type="primary">recO</name>
    <name evidence="6" type="ORF">LKD81_11980</name>
</gene>
<evidence type="ECO:0000256" key="4">
    <source>
        <dbReference type="HAMAP-Rule" id="MF_00201"/>
    </source>
</evidence>
<dbReference type="InterPro" id="IPR037278">
    <property type="entry name" value="ARFGAP/RecO"/>
</dbReference>
<evidence type="ECO:0000256" key="1">
    <source>
        <dbReference type="ARBA" id="ARBA00022763"/>
    </source>
</evidence>
<dbReference type="EMBL" id="JAJEQR010000036">
    <property type="protein sequence ID" value="MCC2231707.1"/>
    <property type="molecule type" value="Genomic_DNA"/>
</dbReference>
<dbReference type="InterPro" id="IPR022572">
    <property type="entry name" value="DNA_rep/recomb_RecO_N"/>
</dbReference>
<dbReference type="GO" id="GO:0006310">
    <property type="term" value="P:DNA recombination"/>
    <property type="evidence" value="ECO:0007669"/>
    <property type="project" value="UniProtKB-UniRule"/>
</dbReference>
<protein>
    <recommendedName>
        <fullName evidence="4">DNA repair protein RecO</fullName>
    </recommendedName>
    <alternativeName>
        <fullName evidence="4">Recombination protein O</fullName>
    </alternativeName>
</protein>
<name>A0AAE3EB31_9FIRM</name>
<dbReference type="Gene3D" id="2.40.50.140">
    <property type="entry name" value="Nucleic acid-binding proteins"/>
    <property type="match status" value="1"/>
</dbReference>
<reference evidence="6" key="1">
    <citation type="submission" date="2021-10" db="EMBL/GenBank/DDBJ databases">
        <title>Anaerobic single-cell dispensing facilitates the cultivation of human gut bacteria.</title>
        <authorList>
            <person name="Afrizal A."/>
        </authorList>
    </citation>
    <scope>NUCLEOTIDE SEQUENCE</scope>
    <source>
        <strain evidence="6">CLA-AA-H215</strain>
    </source>
</reference>
<accession>A0AAE3EB31</accession>
<dbReference type="RefSeq" id="WP_308454225.1">
    <property type="nucleotide sequence ID" value="NZ_JAJEQR010000036.1"/>
</dbReference>
<evidence type="ECO:0000256" key="3">
    <source>
        <dbReference type="ARBA" id="ARBA00023204"/>
    </source>
</evidence>
<evidence type="ECO:0000256" key="2">
    <source>
        <dbReference type="ARBA" id="ARBA00023172"/>
    </source>
</evidence>
<dbReference type="InterPro" id="IPR012340">
    <property type="entry name" value="NA-bd_OB-fold"/>
</dbReference>
<comment type="caution">
    <text evidence="6">The sequence shown here is derived from an EMBL/GenBank/DDBJ whole genome shotgun (WGS) entry which is preliminary data.</text>
</comment>
<proteinExistence type="inferred from homology"/>